<name>A0A383BN86_9ZZZZ</name>
<dbReference type="AlphaFoldDB" id="A0A383BN86"/>
<feature type="region of interest" description="Disordered" evidence="1">
    <location>
        <begin position="1"/>
        <end position="23"/>
    </location>
</feature>
<feature type="compositionally biased region" description="Acidic residues" evidence="1">
    <location>
        <begin position="7"/>
        <end position="23"/>
    </location>
</feature>
<feature type="non-terminal residue" evidence="2">
    <location>
        <position position="1"/>
    </location>
</feature>
<organism evidence="2">
    <name type="scientific">marine metagenome</name>
    <dbReference type="NCBI Taxonomy" id="408172"/>
    <lineage>
        <taxon>unclassified sequences</taxon>
        <taxon>metagenomes</taxon>
        <taxon>ecological metagenomes</taxon>
    </lineage>
</organism>
<protein>
    <submittedName>
        <fullName evidence="2">Uncharacterized protein</fullName>
    </submittedName>
</protein>
<evidence type="ECO:0000256" key="1">
    <source>
        <dbReference type="SAM" id="MobiDB-lite"/>
    </source>
</evidence>
<dbReference type="EMBL" id="UINC01201464">
    <property type="protein sequence ID" value="SVE20815.1"/>
    <property type="molecule type" value="Genomic_DNA"/>
</dbReference>
<gene>
    <name evidence="2" type="ORF">METZ01_LOCUS473669</name>
</gene>
<reference evidence="2" key="1">
    <citation type="submission" date="2018-05" db="EMBL/GenBank/DDBJ databases">
        <authorList>
            <person name="Lanie J.A."/>
            <person name="Ng W.-L."/>
            <person name="Kazmierczak K.M."/>
            <person name="Andrzejewski T.M."/>
            <person name="Davidsen T.M."/>
            <person name="Wayne K.J."/>
            <person name="Tettelin H."/>
            <person name="Glass J.I."/>
            <person name="Rusch D."/>
            <person name="Podicherti R."/>
            <person name="Tsui H.-C.T."/>
            <person name="Winkler M.E."/>
        </authorList>
    </citation>
    <scope>NUCLEOTIDE SEQUENCE</scope>
</reference>
<accession>A0A383BN86</accession>
<proteinExistence type="predicted"/>
<sequence length="23" mass="2624">PAPVTSIEEEESDDYEDDEIELV</sequence>
<evidence type="ECO:0000313" key="2">
    <source>
        <dbReference type="EMBL" id="SVE20815.1"/>
    </source>
</evidence>